<sequence>FDAVLGVIRQITDLADPRPHHIVLDPFPIGGLEEGLHHLELILHEHSITLHDLPQLLFLLDGALDLVYKCLNHRLGDPNGKVCHCSLPLSVSQVLFVGVVEAEDCDPTQQLE</sequence>
<reference evidence="1 2" key="2">
    <citation type="journal article" date="2013" name="Plant Cell Physiol.">
        <title>Rice Annotation Project Database (RAP-DB): an integrative and interactive database for rice genomics.</title>
        <authorList>
            <person name="Sakai H."/>
            <person name="Lee S.S."/>
            <person name="Tanaka T."/>
            <person name="Numa H."/>
            <person name="Kim J."/>
            <person name="Kawahara Y."/>
            <person name="Wakimoto H."/>
            <person name="Yang C.C."/>
            <person name="Iwamoto M."/>
            <person name="Abe T."/>
            <person name="Yamada Y."/>
            <person name="Muto A."/>
            <person name="Inokuchi H."/>
            <person name="Ikemura T."/>
            <person name="Matsumoto T."/>
            <person name="Sasaki T."/>
            <person name="Itoh T."/>
        </authorList>
    </citation>
    <scope>NUCLEOTIDE SEQUENCE [LARGE SCALE GENOMIC DNA]</scope>
    <source>
        <strain evidence="2">cv. Nipponbare</strain>
    </source>
</reference>
<gene>
    <name evidence="1" type="ordered locus">Os04g0205101</name>
    <name evidence="1" type="ORF">OSNPB_040205101</name>
</gene>
<name>A0A0P0W859_ORYSJ</name>
<keyword evidence="2" id="KW-1185">Reference proteome</keyword>
<evidence type="ECO:0000313" key="1">
    <source>
        <dbReference type="EMBL" id="BAS88093.1"/>
    </source>
</evidence>
<evidence type="ECO:0000313" key="2">
    <source>
        <dbReference type="Proteomes" id="UP000059680"/>
    </source>
</evidence>
<dbReference type="AlphaFoldDB" id="A0A0P0W859"/>
<accession>A0A0P0W859</accession>
<dbReference type="Proteomes" id="UP000059680">
    <property type="component" value="Chromosome 4"/>
</dbReference>
<reference evidence="1 2" key="3">
    <citation type="journal article" date="2013" name="Rice">
        <title>Improvement of the Oryza sativa Nipponbare reference genome using next generation sequence and optical map data.</title>
        <authorList>
            <person name="Kawahara Y."/>
            <person name="de la Bastide M."/>
            <person name="Hamilton J.P."/>
            <person name="Kanamori H."/>
            <person name="McCombie W.R."/>
            <person name="Ouyang S."/>
            <person name="Schwartz D.C."/>
            <person name="Tanaka T."/>
            <person name="Wu J."/>
            <person name="Zhou S."/>
            <person name="Childs K.L."/>
            <person name="Davidson R.M."/>
            <person name="Lin H."/>
            <person name="Quesada-Ocampo L."/>
            <person name="Vaillancourt B."/>
            <person name="Sakai H."/>
            <person name="Lee S.S."/>
            <person name="Kim J."/>
            <person name="Numa H."/>
            <person name="Itoh T."/>
            <person name="Buell C.R."/>
            <person name="Matsumoto T."/>
        </authorList>
    </citation>
    <scope>NUCLEOTIDE SEQUENCE [LARGE SCALE GENOMIC DNA]</scope>
    <source>
        <strain evidence="2">cv. Nipponbare</strain>
    </source>
</reference>
<organism evidence="1 2">
    <name type="scientific">Oryza sativa subsp. japonica</name>
    <name type="common">Rice</name>
    <dbReference type="NCBI Taxonomy" id="39947"/>
    <lineage>
        <taxon>Eukaryota</taxon>
        <taxon>Viridiplantae</taxon>
        <taxon>Streptophyta</taxon>
        <taxon>Embryophyta</taxon>
        <taxon>Tracheophyta</taxon>
        <taxon>Spermatophyta</taxon>
        <taxon>Magnoliopsida</taxon>
        <taxon>Liliopsida</taxon>
        <taxon>Poales</taxon>
        <taxon>Poaceae</taxon>
        <taxon>BOP clade</taxon>
        <taxon>Oryzoideae</taxon>
        <taxon>Oryzeae</taxon>
        <taxon>Oryzinae</taxon>
        <taxon>Oryza</taxon>
        <taxon>Oryza sativa</taxon>
    </lineage>
</organism>
<reference evidence="2" key="1">
    <citation type="journal article" date="2005" name="Nature">
        <title>The map-based sequence of the rice genome.</title>
        <authorList>
            <consortium name="International rice genome sequencing project (IRGSP)"/>
            <person name="Matsumoto T."/>
            <person name="Wu J."/>
            <person name="Kanamori H."/>
            <person name="Katayose Y."/>
            <person name="Fujisawa M."/>
            <person name="Namiki N."/>
            <person name="Mizuno H."/>
            <person name="Yamamoto K."/>
            <person name="Antonio B.A."/>
            <person name="Baba T."/>
            <person name="Sakata K."/>
            <person name="Nagamura Y."/>
            <person name="Aoki H."/>
            <person name="Arikawa K."/>
            <person name="Arita K."/>
            <person name="Bito T."/>
            <person name="Chiden Y."/>
            <person name="Fujitsuka N."/>
            <person name="Fukunaka R."/>
            <person name="Hamada M."/>
            <person name="Harada C."/>
            <person name="Hayashi A."/>
            <person name="Hijishita S."/>
            <person name="Honda M."/>
            <person name="Hosokawa S."/>
            <person name="Ichikawa Y."/>
            <person name="Idonuma A."/>
            <person name="Iijima M."/>
            <person name="Ikeda M."/>
            <person name="Ikeno M."/>
            <person name="Ito K."/>
            <person name="Ito S."/>
            <person name="Ito T."/>
            <person name="Ito Y."/>
            <person name="Ito Y."/>
            <person name="Iwabuchi A."/>
            <person name="Kamiya K."/>
            <person name="Karasawa W."/>
            <person name="Kurita K."/>
            <person name="Katagiri S."/>
            <person name="Kikuta A."/>
            <person name="Kobayashi H."/>
            <person name="Kobayashi N."/>
            <person name="Machita K."/>
            <person name="Maehara T."/>
            <person name="Masukawa M."/>
            <person name="Mizubayashi T."/>
            <person name="Mukai Y."/>
            <person name="Nagasaki H."/>
            <person name="Nagata Y."/>
            <person name="Naito S."/>
            <person name="Nakashima M."/>
            <person name="Nakama Y."/>
            <person name="Nakamichi Y."/>
            <person name="Nakamura M."/>
            <person name="Meguro A."/>
            <person name="Negishi M."/>
            <person name="Ohta I."/>
            <person name="Ohta T."/>
            <person name="Okamoto M."/>
            <person name="Ono N."/>
            <person name="Saji S."/>
            <person name="Sakaguchi M."/>
            <person name="Sakai K."/>
            <person name="Shibata M."/>
            <person name="Shimokawa T."/>
            <person name="Song J."/>
            <person name="Takazaki Y."/>
            <person name="Terasawa K."/>
            <person name="Tsugane M."/>
            <person name="Tsuji K."/>
            <person name="Ueda S."/>
            <person name="Waki K."/>
            <person name="Yamagata H."/>
            <person name="Yamamoto M."/>
            <person name="Yamamoto S."/>
            <person name="Yamane H."/>
            <person name="Yoshiki S."/>
            <person name="Yoshihara R."/>
            <person name="Yukawa K."/>
            <person name="Zhong H."/>
            <person name="Yano M."/>
            <person name="Yuan Q."/>
            <person name="Ouyang S."/>
            <person name="Liu J."/>
            <person name="Jones K.M."/>
            <person name="Gansberger K."/>
            <person name="Moffat K."/>
            <person name="Hill J."/>
            <person name="Bera J."/>
            <person name="Fadrosh D."/>
            <person name="Jin S."/>
            <person name="Johri S."/>
            <person name="Kim M."/>
            <person name="Overton L."/>
            <person name="Reardon M."/>
            <person name="Tsitrin T."/>
            <person name="Vuong H."/>
            <person name="Weaver B."/>
            <person name="Ciecko A."/>
            <person name="Tallon L."/>
            <person name="Jackson J."/>
            <person name="Pai G."/>
            <person name="Aken S.V."/>
            <person name="Utterback T."/>
            <person name="Reidmuller S."/>
            <person name="Feldblyum T."/>
            <person name="Hsiao J."/>
            <person name="Zismann V."/>
            <person name="Iobst S."/>
            <person name="de Vazeille A.R."/>
            <person name="Buell C.R."/>
            <person name="Ying K."/>
            <person name="Li Y."/>
            <person name="Lu T."/>
            <person name="Huang Y."/>
            <person name="Zhao Q."/>
            <person name="Feng Q."/>
            <person name="Zhang L."/>
            <person name="Zhu J."/>
            <person name="Weng Q."/>
            <person name="Mu J."/>
            <person name="Lu Y."/>
            <person name="Fan D."/>
            <person name="Liu Y."/>
            <person name="Guan J."/>
            <person name="Zhang Y."/>
            <person name="Yu S."/>
            <person name="Liu X."/>
            <person name="Zhang Y."/>
            <person name="Hong G."/>
            <person name="Han B."/>
            <person name="Choisne N."/>
            <person name="Demange N."/>
            <person name="Orjeda G."/>
            <person name="Samain S."/>
            <person name="Cattolico L."/>
            <person name="Pelletier E."/>
            <person name="Couloux A."/>
            <person name="Segurens B."/>
            <person name="Wincker P."/>
            <person name="D'Hont A."/>
            <person name="Scarpelli C."/>
            <person name="Weissenbach J."/>
            <person name="Salanoubat M."/>
            <person name="Quetier F."/>
            <person name="Yu Y."/>
            <person name="Kim H.R."/>
            <person name="Rambo T."/>
            <person name="Currie J."/>
            <person name="Collura K."/>
            <person name="Luo M."/>
            <person name="Yang T."/>
            <person name="Ammiraju J.S.S."/>
            <person name="Engler F."/>
            <person name="Soderlund C."/>
            <person name="Wing R.A."/>
            <person name="Palmer L.E."/>
            <person name="de la Bastide M."/>
            <person name="Spiegel L."/>
            <person name="Nascimento L."/>
            <person name="Zutavern T."/>
            <person name="O'Shaughnessy A."/>
            <person name="Dike S."/>
            <person name="Dedhia N."/>
            <person name="Preston R."/>
            <person name="Balija V."/>
            <person name="McCombie W.R."/>
            <person name="Chow T."/>
            <person name="Chen H."/>
            <person name="Chung M."/>
            <person name="Chen C."/>
            <person name="Shaw J."/>
            <person name="Wu H."/>
            <person name="Hsiao K."/>
            <person name="Chao Y."/>
            <person name="Chu M."/>
            <person name="Cheng C."/>
            <person name="Hour A."/>
            <person name="Lee P."/>
            <person name="Lin S."/>
            <person name="Lin Y."/>
            <person name="Liou J."/>
            <person name="Liu S."/>
            <person name="Hsing Y."/>
            <person name="Raghuvanshi S."/>
            <person name="Mohanty A."/>
            <person name="Bharti A.K."/>
            <person name="Gaur A."/>
            <person name="Gupta V."/>
            <person name="Kumar D."/>
            <person name="Ravi V."/>
            <person name="Vij S."/>
            <person name="Kapur A."/>
            <person name="Khurana P."/>
            <person name="Khurana P."/>
            <person name="Khurana J.P."/>
            <person name="Tyagi A.K."/>
            <person name="Gaikwad K."/>
            <person name="Singh A."/>
            <person name="Dalal V."/>
            <person name="Srivastava S."/>
            <person name="Dixit A."/>
            <person name="Pal A.K."/>
            <person name="Ghazi I.A."/>
            <person name="Yadav M."/>
            <person name="Pandit A."/>
            <person name="Bhargava A."/>
            <person name="Sureshbabu K."/>
            <person name="Batra K."/>
            <person name="Sharma T.R."/>
            <person name="Mohapatra T."/>
            <person name="Singh N.K."/>
            <person name="Messing J."/>
            <person name="Nelson A.B."/>
            <person name="Fuks G."/>
            <person name="Kavchok S."/>
            <person name="Keizer G."/>
            <person name="Linton E."/>
            <person name="Llaca V."/>
            <person name="Song R."/>
            <person name="Tanyolac B."/>
            <person name="Young S."/>
            <person name="Ho-Il K."/>
            <person name="Hahn J.H."/>
            <person name="Sangsakoo G."/>
            <person name="Vanavichit A."/>
            <person name="de Mattos Luiz.A.T."/>
            <person name="Zimmer P.D."/>
            <person name="Malone G."/>
            <person name="Dellagostin O."/>
            <person name="de Oliveira A.C."/>
            <person name="Bevan M."/>
            <person name="Bancroft I."/>
            <person name="Minx P."/>
            <person name="Cordum H."/>
            <person name="Wilson R."/>
            <person name="Cheng Z."/>
            <person name="Jin W."/>
            <person name="Jiang J."/>
            <person name="Leong S.A."/>
            <person name="Iwama H."/>
            <person name="Gojobori T."/>
            <person name="Itoh T."/>
            <person name="Niimura Y."/>
            <person name="Fujii Y."/>
            <person name="Habara T."/>
            <person name="Sakai H."/>
            <person name="Sato Y."/>
            <person name="Wilson G."/>
            <person name="Kumar K."/>
            <person name="McCouch S."/>
            <person name="Juretic N."/>
            <person name="Hoen D."/>
            <person name="Wright S."/>
            <person name="Bruskiewich R."/>
            <person name="Bureau T."/>
            <person name="Miyao A."/>
            <person name="Hirochika H."/>
            <person name="Nishikawa T."/>
            <person name="Kadowaki K."/>
            <person name="Sugiura M."/>
            <person name="Burr B."/>
            <person name="Sasaki T."/>
        </authorList>
    </citation>
    <scope>NUCLEOTIDE SEQUENCE [LARGE SCALE GENOMIC DNA]</scope>
    <source>
        <strain evidence="2">cv. Nipponbare</strain>
    </source>
</reference>
<dbReference type="Gramene" id="Os04t0205101-00">
    <property type="protein sequence ID" value="Os04t0205101-00"/>
    <property type="gene ID" value="Os04g0205101"/>
</dbReference>
<dbReference type="PaxDb" id="39947-A0A0P0W859"/>
<dbReference type="EMBL" id="AP014960">
    <property type="protein sequence ID" value="BAS88093.1"/>
    <property type="molecule type" value="Genomic_DNA"/>
</dbReference>
<feature type="non-terminal residue" evidence="1">
    <location>
        <position position="1"/>
    </location>
</feature>
<dbReference type="InParanoid" id="A0A0P0W859"/>
<proteinExistence type="predicted"/>
<protein>
    <submittedName>
        <fullName evidence="1">Os04g0205101 protein</fullName>
    </submittedName>
</protein>